<reference evidence="3" key="2">
    <citation type="submission" date="2020-09" db="EMBL/GenBank/DDBJ databases">
        <authorList>
            <person name="Kikuchi T."/>
        </authorList>
    </citation>
    <scope>NUCLEOTIDE SEQUENCE</scope>
    <source>
        <strain evidence="3">Ka4C1</strain>
    </source>
</reference>
<evidence type="ECO:0000313" key="5">
    <source>
        <dbReference type="Proteomes" id="UP000659654"/>
    </source>
</evidence>
<gene>
    <name evidence="3" type="ORF">BXYJ_LOCUS10160</name>
</gene>
<organism evidence="4 6">
    <name type="scientific">Bursaphelenchus xylophilus</name>
    <name type="common">Pinewood nematode worm</name>
    <name type="synonym">Aphelenchoides xylophilus</name>
    <dbReference type="NCBI Taxonomy" id="6326"/>
    <lineage>
        <taxon>Eukaryota</taxon>
        <taxon>Metazoa</taxon>
        <taxon>Ecdysozoa</taxon>
        <taxon>Nematoda</taxon>
        <taxon>Chromadorea</taxon>
        <taxon>Rhabditida</taxon>
        <taxon>Tylenchina</taxon>
        <taxon>Tylenchomorpha</taxon>
        <taxon>Aphelenchoidea</taxon>
        <taxon>Aphelenchoididae</taxon>
        <taxon>Bursaphelenchus</taxon>
    </lineage>
</organism>
<feature type="domain" description="ShKT" evidence="2">
    <location>
        <begin position="33"/>
        <end position="69"/>
    </location>
</feature>
<reference evidence="6" key="1">
    <citation type="submission" date="2016-11" db="UniProtKB">
        <authorList>
            <consortium name="WormBaseParasite"/>
        </authorList>
    </citation>
    <scope>IDENTIFICATION</scope>
</reference>
<proteinExistence type="predicted"/>
<feature type="chain" id="PRO_5035359174" evidence="1">
    <location>
        <begin position="20"/>
        <end position="73"/>
    </location>
</feature>
<keyword evidence="5" id="KW-1185">Reference proteome</keyword>
<dbReference type="WBParaSite" id="BXY_0181500.1">
    <property type="protein sequence ID" value="BXY_0181500.1"/>
    <property type="gene ID" value="BXY_0181500"/>
</dbReference>
<keyword evidence="1" id="KW-0732">Signal</keyword>
<dbReference type="Pfam" id="PF01549">
    <property type="entry name" value="ShK"/>
    <property type="match status" value="1"/>
</dbReference>
<dbReference type="EMBL" id="CAJFCV020000004">
    <property type="protein sequence ID" value="CAG9118278.1"/>
    <property type="molecule type" value="Genomic_DNA"/>
</dbReference>
<name>A0A1I7RM80_BURXY</name>
<dbReference type="InterPro" id="IPR003582">
    <property type="entry name" value="ShKT_dom"/>
</dbReference>
<feature type="signal peptide" evidence="1">
    <location>
        <begin position="1"/>
        <end position="19"/>
    </location>
</feature>
<dbReference type="Proteomes" id="UP000095284">
    <property type="component" value="Unplaced"/>
</dbReference>
<evidence type="ECO:0000313" key="6">
    <source>
        <dbReference type="WBParaSite" id="BXY_0181500.1"/>
    </source>
</evidence>
<sequence length="73" mass="8011">MQLLLVFMVLFALCLPSDSTAVTQTSKSTTAHWCVDGAINCAQFTQYCKPGTQYTAFMLKTCIQTCGVCKYGQ</sequence>
<evidence type="ECO:0000313" key="4">
    <source>
        <dbReference type="Proteomes" id="UP000095284"/>
    </source>
</evidence>
<accession>A0A1I7RM80</accession>
<dbReference type="EMBL" id="CAJFDI010000004">
    <property type="protein sequence ID" value="CAD5227859.1"/>
    <property type="molecule type" value="Genomic_DNA"/>
</dbReference>
<dbReference type="Gene3D" id="1.10.10.1870">
    <property type="entry name" value="ShTK domain-like"/>
    <property type="match status" value="1"/>
</dbReference>
<protein>
    <submittedName>
        <fullName evidence="3">(pine wood nematode) hypothetical protein</fullName>
    </submittedName>
    <submittedName>
        <fullName evidence="6">ShKT domain-containing protein</fullName>
    </submittedName>
</protein>
<dbReference type="Proteomes" id="UP000659654">
    <property type="component" value="Unassembled WGS sequence"/>
</dbReference>
<evidence type="ECO:0000259" key="2">
    <source>
        <dbReference type="Pfam" id="PF01549"/>
    </source>
</evidence>
<dbReference type="AlphaFoldDB" id="A0A1I7RM80"/>
<evidence type="ECO:0000256" key="1">
    <source>
        <dbReference type="SAM" id="SignalP"/>
    </source>
</evidence>
<dbReference type="Proteomes" id="UP000582659">
    <property type="component" value="Unassembled WGS sequence"/>
</dbReference>
<dbReference type="OrthoDB" id="5863778at2759"/>
<evidence type="ECO:0000313" key="3">
    <source>
        <dbReference type="EMBL" id="CAD5227859.1"/>
    </source>
</evidence>